<feature type="region of interest" description="Disordered" evidence="8">
    <location>
        <begin position="97"/>
        <end position="151"/>
    </location>
</feature>
<dbReference type="RefSeq" id="XP_018523195.1">
    <property type="nucleotide sequence ID" value="XM_018667679.2"/>
</dbReference>
<dbReference type="SMART" id="SM00647">
    <property type="entry name" value="IBR"/>
    <property type="match status" value="2"/>
</dbReference>
<keyword evidence="2" id="KW-0808">Transferase</keyword>
<keyword evidence="4" id="KW-0677">Repeat</keyword>
<dbReference type="InterPro" id="IPR044066">
    <property type="entry name" value="TRIAD_supradom"/>
</dbReference>
<gene>
    <name evidence="10" type="primary">RNF216</name>
    <name evidence="12 13 14" type="synonym">rnf216</name>
</gene>
<dbReference type="Pfam" id="PF26112">
    <property type="entry name" value="UBA_RNF216"/>
    <property type="match status" value="1"/>
</dbReference>
<keyword evidence="7" id="KW-0862">Zinc</keyword>
<dbReference type="Proteomes" id="UP000694890">
    <property type="component" value="Linkage group LG11"/>
</dbReference>
<dbReference type="CDD" id="cd20353">
    <property type="entry name" value="Rcat_RBR_RNF216"/>
    <property type="match status" value="1"/>
</dbReference>
<dbReference type="GO" id="GO:0008270">
    <property type="term" value="F:zinc ion binding"/>
    <property type="evidence" value="ECO:0007669"/>
    <property type="project" value="UniProtKB-KW"/>
</dbReference>
<evidence type="ECO:0000313" key="13">
    <source>
        <dbReference type="RefSeq" id="XP_018523196.1"/>
    </source>
</evidence>
<protein>
    <submittedName>
        <fullName evidence="12 13">E3 ubiquitin-protein ligase RNF216</fullName>
    </submittedName>
    <submittedName>
        <fullName evidence="10">Ring finger protein 216</fullName>
    </submittedName>
</protein>
<feature type="compositionally biased region" description="Polar residues" evidence="8">
    <location>
        <begin position="281"/>
        <end position="299"/>
    </location>
</feature>
<dbReference type="Pfam" id="PF26191">
    <property type="entry name" value="RING-HC_RBR_RNF216"/>
    <property type="match status" value="1"/>
</dbReference>
<dbReference type="InterPro" id="IPR058758">
    <property type="entry name" value="UBA_RNF216"/>
</dbReference>
<organism evidence="10 11">
    <name type="scientific">Lates calcarifer</name>
    <name type="common">Barramundi</name>
    <name type="synonym">Holocentrus calcarifer</name>
    <dbReference type="NCBI Taxonomy" id="8187"/>
    <lineage>
        <taxon>Eukaryota</taxon>
        <taxon>Metazoa</taxon>
        <taxon>Chordata</taxon>
        <taxon>Craniata</taxon>
        <taxon>Vertebrata</taxon>
        <taxon>Euteleostomi</taxon>
        <taxon>Actinopterygii</taxon>
        <taxon>Neopterygii</taxon>
        <taxon>Teleostei</taxon>
        <taxon>Neoteleostei</taxon>
        <taxon>Acanthomorphata</taxon>
        <taxon>Carangaria</taxon>
        <taxon>Carangaria incertae sedis</taxon>
        <taxon>Centropomidae</taxon>
        <taxon>Lates</taxon>
    </lineage>
</organism>
<feature type="compositionally biased region" description="Pro residues" evidence="8">
    <location>
        <begin position="1009"/>
        <end position="1033"/>
    </location>
</feature>
<dbReference type="PROSITE" id="PS51873">
    <property type="entry name" value="TRIAD"/>
    <property type="match status" value="1"/>
</dbReference>
<evidence type="ECO:0000259" key="9">
    <source>
        <dbReference type="PROSITE" id="PS51873"/>
    </source>
</evidence>
<proteinExistence type="predicted"/>
<dbReference type="Gene3D" id="3.30.40.10">
    <property type="entry name" value="Zinc/RING finger domain, C3HC4 (zinc finger)"/>
    <property type="match status" value="1"/>
</dbReference>
<dbReference type="AlphaFoldDB" id="A0A4W6DBY6"/>
<sequence>MADGGSDDDVIHLASFNVHRSQGSRSRQRELITISDDSDEEPAALVPCSPVLVTDDDDDISILEPQTPARRHVIRPAAEWSGASHNLIQVVGHSSVTSEVPAGDPGSAPSTSRDANANSSTVRPAIRTQTPVQSSTSGHTQPQPGSSSYTLSQPKFHIKSQQQHGTSAHPNVELHAVSSDQTPSTSTNAKASAASTRAPVRVLIHAQPSTSGLTQPLAGSSAHVSAEAQASTSASAAHSSCAAAATVSGSSTKTQEQASTSTHSQDNPQASTSSSAQSQSHTRTQPQPGTSTQLQSSGATTLQPHLIQVKEAKLVVVPQQPSIQASTLITQPQLQLRTQNLLQPVSLHRMQGNLIQIEPQPLAQAPAQPLVQATQAPQVIPVIPPAVLIAAAPERLGPPEAGHRIILGSQAPGEAVPNPPPQAGASNVGPPGRGLHIRFHNVNSNPPVPPAPTASVPHNGGEARLVMAPHPERVNPAPGLVAVPPAPEDIPRIEDARPGPSAPRERPEQHPHIRTLITGVLDLFPDVQDAYVAELIQKNNVKDLNVICNLLLENPEYPRRETAAAAAAPTSILLESGDTQTEVTEDLFDYSKLGTVGPEAVMQAADLLMADFRMLSCQDIKWALNALKGHYAITRKALCEALKKWQDSGDPSGKRRRSRASSERCYVDFHFEHGSVKLDKRMYFLENDRRYCRTYSNLEASVQKELSFYQQKAKEWAEHEDFLLALQVNEDEYKKDGQLIECGCCFGEFAFEKMTQCSDGHLFCKECLVKYAQEAVFGSGKSELSCMEGGCPCSYPVCELEKVLPENILCKYYERQAEEAVAATCADELVRCPFCNFPALLDKDMSLFSCPNPRCRKESCRKCHVQWKQHVGKTCEQVLERDEIRMRVLFEERMTAARVRKCVKCGTGLVKSEGCNRMSCRCGSFMCYLCREPITGYNHFCQHARSPGAPCRHCRKCSLWTDPTQDDERIIQEIQKEGEAELNKKCADNSGKRVGPPPEPITEAKRPRVGPPPENPPNPNPNPNPNPPAPPHPQAVQAPLFVPPRARYPPAPPQGRMYHQVIVPRLPPAPYVPPLQHLPPLNNNNNNNHHHHHHHHHNPPVNPLHQNIDMMDLPMHYGPPHRYYRRF</sequence>
<evidence type="ECO:0000256" key="2">
    <source>
        <dbReference type="ARBA" id="ARBA00022679"/>
    </source>
</evidence>
<dbReference type="GO" id="GO:0016740">
    <property type="term" value="F:transferase activity"/>
    <property type="evidence" value="ECO:0007669"/>
    <property type="project" value="UniProtKB-KW"/>
</dbReference>
<dbReference type="InterPro" id="IPR047544">
    <property type="entry name" value="RING-HC_RBR_RNF216"/>
</dbReference>
<evidence type="ECO:0000313" key="12">
    <source>
        <dbReference type="RefSeq" id="XP_018523195.1"/>
    </source>
</evidence>
<evidence type="ECO:0000256" key="6">
    <source>
        <dbReference type="ARBA" id="ARBA00022786"/>
    </source>
</evidence>
<dbReference type="InterPro" id="IPR051628">
    <property type="entry name" value="LUBAC_E3_Ligases"/>
</dbReference>
<reference evidence="12 13" key="2">
    <citation type="submission" date="2025-04" db="UniProtKB">
        <authorList>
            <consortium name="RefSeq"/>
        </authorList>
    </citation>
    <scope>IDENTIFICATION</scope>
    <source>
        <tissue evidence="12 13">Brain</tissue>
    </source>
</reference>
<evidence type="ECO:0000256" key="8">
    <source>
        <dbReference type="SAM" id="MobiDB-lite"/>
    </source>
</evidence>
<feature type="domain" description="RING-type" evidence="9">
    <location>
        <begin position="738"/>
        <end position="955"/>
    </location>
</feature>
<dbReference type="GeneTree" id="ENSGT00510000048032"/>
<keyword evidence="11" id="KW-1185">Reference proteome</keyword>
<feature type="compositionally biased region" description="Polar residues" evidence="8">
    <location>
        <begin position="252"/>
        <end position="268"/>
    </location>
</feature>
<evidence type="ECO:0000313" key="11">
    <source>
        <dbReference type="Proteomes" id="UP000314980"/>
    </source>
</evidence>
<dbReference type="Ensembl" id="ENSLCAT00010022704.1">
    <property type="protein sequence ID" value="ENSLCAP00010022227.1"/>
    <property type="gene ID" value="ENSLCAG00010010434.1"/>
</dbReference>
<feature type="compositionally biased region" description="Basic and acidic residues" evidence="8">
    <location>
        <begin position="981"/>
        <end position="991"/>
    </location>
</feature>
<evidence type="ECO:0000256" key="3">
    <source>
        <dbReference type="ARBA" id="ARBA00022723"/>
    </source>
</evidence>
<evidence type="ECO:0000256" key="1">
    <source>
        <dbReference type="ARBA" id="ARBA00004906"/>
    </source>
</evidence>
<evidence type="ECO:0000313" key="14">
    <source>
        <dbReference type="RefSeq" id="XP_018523197.1"/>
    </source>
</evidence>
<dbReference type="CDD" id="cd20339">
    <property type="entry name" value="BRcat_RBR_RNF216"/>
    <property type="match status" value="1"/>
</dbReference>
<feature type="compositionally biased region" description="Polar residues" evidence="8">
    <location>
        <begin position="108"/>
        <end position="151"/>
    </location>
</feature>
<dbReference type="RefSeq" id="XP_018523197.1">
    <property type="nucleotide sequence ID" value="XM_018667681.2"/>
</dbReference>
<dbReference type="CTD" id="54476"/>
<dbReference type="InterPro" id="IPR047545">
    <property type="entry name" value="BRcat_RBR_RNF216"/>
</dbReference>
<dbReference type="Pfam" id="PF26200">
    <property type="entry name" value="Rcat_RNF216"/>
    <property type="match status" value="1"/>
</dbReference>
<reference evidence="10" key="3">
    <citation type="submission" date="2025-05" db="UniProtKB">
        <authorList>
            <consortium name="Ensembl"/>
        </authorList>
    </citation>
    <scope>IDENTIFICATION</scope>
</reference>
<accession>A0A4W6DBY6</accession>
<feature type="compositionally biased region" description="Low complexity" evidence="8">
    <location>
        <begin position="182"/>
        <end position="196"/>
    </location>
</feature>
<feature type="region of interest" description="Disordered" evidence="8">
    <location>
        <begin position="177"/>
        <end position="198"/>
    </location>
</feature>
<dbReference type="SUPFAM" id="SSF57850">
    <property type="entry name" value="RING/U-box"/>
    <property type="match status" value="3"/>
</dbReference>
<keyword evidence="5" id="KW-0863">Zinc-finger</keyword>
<keyword evidence="6" id="KW-0833">Ubl conjugation pathway</keyword>
<evidence type="ECO:0000256" key="7">
    <source>
        <dbReference type="ARBA" id="ARBA00022833"/>
    </source>
</evidence>
<evidence type="ECO:0000313" key="10">
    <source>
        <dbReference type="Ensembl" id="ENSLCAP00010022227.1"/>
    </source>
</evidence>
<keyword evidence="3" id="KW-0479">Metal-binding</keyword>
<dbReference type="RefSeq" id="XP_018523196.1">
    <property type="nucleotide sequence ID" value="XM_018667680.2"/>
</dbReference>
<dbReference type="GeneID" id="108877597"/>
<feature type="region of interest" description="Disordered" evidence="8">
    <location>
        <begin position="981"/>
        <end position="1037"/>
    </location>
</feature>
<dbReference type="InterPro" id="IPR047546">
    <property type="entry name" value="Rcat_RBR_RNF216"/>
</dbReference>
<comment type="pathway">
    <text evidence="1">Protein modification; protein ubiquitination.</text>
</comment>
<dbReference type="CDD" id="cd16630">
    <property type="entry name" value="RING-HC_RBR_RNF216"/>
    <property type="match status" value="1"/>
</dbReference>
<evidence type="ECO:0000256" key="4">
    <source>
        <dbReference type="ARBA" id="ARBA00022737"/>
    </source>
</evidence>
<dbReference type="PANTHER" id="PTHR22770">
    <property type="entry name" value="UBIQUITIN CONJUGATING ENZYME 7 INTERACTING PROTEIN-RELATED"/>
    <property type="match status" value="1"/>
</dbReference>
<reference evidence="11" key="1">
    <citation type="submission" date="2015-09" db="EMBL/GenBank/DDBJ databases">
        <authorList>
            <person name="Sai Rama Sridatta P."/>
        </authorList>
    </citation>
    <scope>NUCLEOTIDE SEQUENCE [LARGE SCALE GENOMIC DNA]</scope>
</reference>
<dbReference type="InterPro" id="IPR002867">
    <property type="entry name" value="IBR_dom"/>
</dbReference>
<dbReference type="Proteomes" id="UP000314980">
    <property type="component" value="Unassembled WGS sequence"/>
</dbReference>
<feature type="region of interest" description="Disordered" evidence="8">
    <location>
        <begin position="252"/>
        <end position="299"/>
    </location>
</feature>
<feature type="compositionally biased region" description="Low complexity" evidence="8">
    <location>
        <begin position="269"/>
        <end position="280"/>
    </location>
</feature>
<dbReference type="InParanoid" id="A0A4W6DBY6"/>
<name>A0A4W6DBY6_LATCA</name>
<dbReference type="OrthoDB" id="10009520at2759"/>
<evidence type="ECO:0000256" key="5">
    <source>
        <dbReference type="ARBA" id="ARBA00022771"/>
    </source>
</evidence>
<dbReference type="KEGG" id="lcf:108877597"/>
<dbReference type="InterPro" id="IPR013083">
    <property type="entry name" value="Znf_RING/FYVE/PHD"/>
</dbReference>
<dbReference type="STRING" id="8187.ENSLCAP00010022227"/>
<dbReference type="Gene3D" id="1.20.120.1750">
    <property type="match status" value="1"/>
</dbReference>
<dbReference type="PANTHER" id="PTHR22770:SF47">
    <property type="entry name" value="E3 UBIQUITIN-PROTEIN LIGASE RNF216"/>
    <property type="match status" value="1"/>
</dbReference>